<sequence>MFNQIKDFAKEWEEELKLTEKVMEALTDESLSREVVFGRRTLGDIAWHLVLSPHYMTGLGLVFDGPEGGNQVPESASVIAKEYAKVSHALLDAVVTQWDNDKLLESQDMMGQSWKNGATLRFTVMHQAHHRGQMTVLMRQAGLRIPEVYGQTYDSWIDAGMEPLK</sequence>
<organism evidence="4 5">
    <name type="scientific">Fontibacillus phaseoli</name>
    <dbReference type="NCBI Taxonomy" id="1416533"/>
    <lineage>
        <taxon>Bacteria</taxon>
        <taxon>Bacillati</taxon>
        <taxon>Bacillota</taxon>
        <taxon>Bacilli</taxon>
        <taxon>Bacillales</taxon>
        <taxon>Paenibacillaceae</taxon>
        <taxon>Fontibacillus</taxon>
    </lineage>
</organism>
<feature type="binding site" evidence="3">
    <location>
        <position position="130"/>
    </location>
    <ligand>
        <name>a divalent metal cation</name>
        <dbReference type="ChEBI" id="CHEBI:60240"/>
    </ligand>
</feature>
<evidence type="ECO:0000313" key="4">
    <source>
        <dbReference type="EMBL" id="RCX21781.1"/>
    </source>
</evidence>
<feature type="binding site" evidence="3">
    <location>
        <position position="126"/>
    </location>
    <ligand>
        <name>a divalent metal cation</name>
        <dbReference type="ChEBI" id="CHEBI:60240"/>
    </ligand>
</feature>
<dbReference type="EMBL" id="QPJW01000002">
    <property type="protein sequence ID" value="RCX21781.1"/>
    <property type="molecule type" value="Genomic_DNA"/>
</dbReference>
<evidence type="ECO:0000256" key="1">
    <source>
        <dbReference type="ARBA" id="ARBA00008635"/>
    </source>
</evidence>
<gene>
    <name evidence="4" type="ORF">DFP94_102540</name>
</gene>
<comment type="caution">
    <text evidence="4">The sequence shown here is derived from an EMBL/GenBank/DDBJ whole genome shotgun (WGS) entry which is preliminary data.</text>
</comment>
<dbReference type="Proteomes" id="UP000253090">
    <property type="component" value="Unassembled WGS sequence"/>
</dbReference>
<dbReference type="GO" id="GO:0046872">
    <property type="term" value="F:metal ion binding"/>
    <property type="evidence" value="ECO:0007669"/>
    <property type="project" value="UniProtKB-KW"/>
</dbReference>
<dbReference type="RefSeq" id="WP_114496323.1">
    <property type="nucleotide sequence ID" value="NZ_QPJW01000002.1"/>
</dbReference>
<protein>
    <submittedName>
        <fullName evidence="4">Putative damage-inducible protein DinB</fullName>
    </submittedName>
</protein>
<dbReference type="AlphaFoldDB" id="A0A369BK41"/>
<keyword evidence="5" id="KW-1185">Reference proteome</keyword>
<dbReference type="Gene3D" id="1.20.120.450">
    <property type="entry name" value="dinb family like domain"/>
    <property type="match status" value="1"/>
</dbReference>
<dbReference type="InterPro" id="IPR034660">
    <property type="entry name" value="DinB/YfiT-like"/>
</dbReference>
<feature type="binding site" evidence="3">
    <location>
        <position position="48"/>
    </location>
    <ligand>
        <name>a divalent metal cation</name>
        <dbReference type="ChEBI" id="CHEBI:60240"/>
    </ligand>
</feature>
<evidence type="ECO:0000256" key="2">
    <source>
        <dbReference type="ARBA" id="ARBA00022723"/>
    </source>
</evidence>
<keyword evidence="2 3" id="KW-0479">Metal-binding</keyword>
<dbReference type="OrthoDB" id="119432at2"/>
<dbReference type="SUPFAM" id="SSF109854">
    <property type="entry name" value="DinB/YfiT-like putative metalloenzymes"/>
    <property type="match status" value="1"/>
</dbReference>
<proteinExistence type="inferred from homology"/>
<evidence type="ECO:0000313" key="5">
    <source>
        <dbReference type="Proteomes" id="UP000253090"/>
    </source>
</evidence>
<evidence type="ECO:0000256" key="3">
    <source>
        <dbReference type="PIRSR" id="PIRSR607837-1"/>
    </source>
</evidence>
<comment type="similarity">
    <text evidence="1">Belongs to the DinB family.</text>
</comment>
<dbReference type="InterPro" id="IPR007837">
    <property type="entry name" value="DinB"/>
</dbReference>
<reference evidence="4 5" key="1">
    <citation type="submission" date="2018-07" db="EMBL/GenBank/DDBJ databases">
        <title>Genomic Encyclopedia of Type Strains, Phase III (KMG-III): the genomes of soil and plant-associated and newly described type strains.</title>
        <authorList>
            <person name="Whitman W."/>
        </authorList>
    </citation>
    <scope>NUCLEOTIDE SEQUENCE [LARGE SCALE GENOMIC DNA]</scope>
    <source>
        <strain evidence="4 5">CECT 8333</strain>
    </source>
</reference>
<name>A0A369BK41_9BACL</name>
<accession>A0A369BK41</accession>
<dbReference type="Pfam" id="PF05163">
    <property type="entry name" value="DinB"/>
    <property type="match status" value="1"/>
</dbReference>